<protein>
    <submittedName>
        <fullName evidence="3">Acyltransferase</fullName>
    </submittedName>
</protein>
<dbReference type="Proteomes" id="UP001198200">
    <property type="component" value="Unassembled WGS sequence"/>
</dbReference>
<dbReference type="Pfam" id="PF00132">
    <property type="entry name" value="Hexapep"/>
    <property type="match status" value="1"/>
</dbReference>
<dbReference type="EMBL" id="JAJEQN010000018">
    <property type="protein sequence ID" value="MCC2221670.1"/>
    <property type="molecule type" value="Genomic_DNA"/>
</dbReference>
<reference evidence="3 4" key="1">
    <citation type="submission" date="2021-10" db="EMBL/GenBank/DDBJ databases">
        <title>Anaerobic single-cell dispensing facilitates the cultivation of human gut bacteria.</title>
        <authorList>
            <person name="Afrizal A."/>
        </authorList>
    </citation>
    <scope>NUCLEOTIDE SEQUENCE [LARGE SCALE GENOMIC DNA]</scope>
    <source>
        <strain evidence="3 4">CLA-AA-H224</strain>
    </source>
</reference>
<proteinExistence type="predicted"/>
<dbReference type="CDD" id="cd04647">
    <property type="entry name" value="LbH_MAT_like"/>
    <property type="match status" value="1"/>
</dbReference>
<dbReference type="InterPro" id="IPR001451">
    <property type="entry name" value="Hexapep"/>
</dbReference>
<evidence type="ECO:0000256" key="2">
    <source>
        <dbReference type="ARBA" id="ARBA00022737"/>
    </source>
</evidence>
<dbReference type="Gene3D" id="2.160.10.10">
    <property type="entry name" value="Hexapeptide repeat proteins"/>
    <property type="match status" value="1"/>
</dbReference>
<dbReference type="InterPro" id="IPR011004">
    <property type="entry name" value="Trimer_LpxA-like_sf"/>
</dbReference>
<dbReference type="PANTHER" id="PTHR23416">
    <property type="entry name" value="SIALIC ACID SYNTHASE-RELATED"/>
    <property type="match status" value="1"/>
</dbReference>
<organism evidence="3 4">
    <name type="scientific">Anthropogastromicrobium aceti</name>
    <dbReference type="NCBI Taxonomy" id="2981768"/>
    <lineage>
        <taxon>Bacteria</taxon>
        <taxon>Bacillati</taxon>
        <taxon>Bacillota</taxon>
        <taxon>Clostridia</taxon>
        <taxon>Lachnospirales</taxon>
        <taxon>Lachnospiraceae</taxon>
        <taxon>Anthropogastromicrobium</taxon>
    </lineage>
</organism>
<dbReference type="SUPFAM" id="SSF51161">
    <property type="entry name" value="Trimeric LpxA-like enzymes"/>
    <property type="match status" value="1"/>
</dbReference>
<dbReference type="PROSITE" id="PS00101">
    <property type="entry name" value="HEXAPEP_TRANSFERASES"/>
    <property type="match status" value="1"/>
</dbReference>
<sequence>MGLKRTIIAIKWFPSHVINLLTLRLRKINCGKRLSTHGTLFVRGTGTITIGENVSITSCRETNPIGGDVKTILFAKNNATITIGDNTGISNSALVAVDSIAIGNNVLIGGNCKIYDNDFHSLDFNERMGTVDLGVKHAPVVIKDGAFIGAHTIVLKGVTIGERSIVGAGSVVARSIPDYEIWAGNPAKFIKKVE</sequence>
<comment type="caution">
    <text evidence="3">The sequence shown here is derived from an EMBL/GenBank/DDBJ whole genome shotgun (WGS) entry which is preliminary data.</text>
</comment>
<keyword evidence="3" id="KW-0012">Acyltransferase</keyword>
<keyword evidence="1" id="KW-0808">Transferase</keyword>
<name>A0AAE3E4J7_9FIRM</name>
<evidence type="ECO:0000256" key="1">
    <source>
        <dbReference type="ARBA" id="ARBA00022679"/>
    </source>
</evidence>
<dbReference type="GO" id="GO:0016746">
    <property type="term" value="F:acyltransferase activity"/>
    <property type="evidence" value="ECO:0007669"/>
    <property type="project" value="UniProtKB-KW"/>
</dbReference>
<gene>
    <name evidence="3" type="ORF">LKD48_08500</name>
</gene>
<accession>A0AAE3E4J7</accession>
<dbReference type="InterPro" id="IPR018357">
    <property type="entry name" value="Hexapep_transf_CS"/>
</dbReference>
<evidence type="ECO:0000313" key="4">
    <source>
        <dbReference type="Proteomes" id="UP001198200"/>
    </source>
</evidence>
<dbReference type="AlphaFoldDB" id="A0AAE3E4J7"/>
<keyword evidence="4" id="KW-1185">Reference proteome</keyword>
<keyword evidence="2" id="KW-0677">Repeat</keyword>
<dbReference type="RefSeq" id="WP_308731758.1">
    <property type="nucleotide sequence ID" value="NZ_JAJEQN010000018.1"/>
</dbReference>
<dbReference type="InterPro" id="IPR051159">
    <property type="entry name" value="Hexapeptide_acetyltransf"/>
</dbReference>
<evidence type="ECO:0000313" key="3">
    <source>
        <dbReference type="EMBL" id="MCC2221670.1"/>
    </source>
</evidence>